<comment type="caution">
    <text evidence="1">The sequence shown here is derived from an EMBL/GenBank/DDBJ whole genome shotgun (WGS) entry which is preliminary data.</text>
</comment>
<reference evidence="1" key="2">
    <citation type="submission" date="2020-11" db="EMBL/GenBank/DDBJ databases">
        <authorList>
            <person name="McCartney M.A."/>
            <person name="Auch B."/>
            <person name="Kono T."/>
            <person name="Mallez S."/>
            <person name="Becker A."/>
            <person name="Gohl D.M."/>
            <person name="Silverstein K.A.T."/>
            <person name="Koren S."/>
            <person name="Bechman K.B."/>
            <person name="Herman A."/>
            <person name="Abrahante J.E."/>
            <person name="Garbe J."/>
        </authorList>
    </citation>
    <scope>NUCLEOTIDE SEQUENCE</scope>
    <source>
        <strain evidence="1">Duluth1</strain>
        <tissue evidence="1">Whole animal</tissue>
    </source>
</reference>
<evidence type="ECO:0000313" key="2">
    <source>
        <dbReference type="Proteomes" id="UP000828390"/>
    </source>
</evidence>
<keyword evidence="2" id="KW-1185">Reference proteome</keyword>
<sequence length="74" mass="8119">MGVVVVFVFYRVHRDCLPYGHRPQKDVLVGYGGYCTIQETPRSRGDPGSFSARCIAPSTLHLGLTSHAKDELVG</sequence>
<gene>
    <name evidence="1" type="ORF">DPMN_124485</name>
</gene>
<proteinExistence type="predicted"/>
<dbReference type="AlphaFoldDB" id="A0A9D4JS75"/>
<protein>
    <submittedName>
        <fullName evidence="1">Uncharacterized protein</fullName>
    </submittedName>
</protein>
<reference evidence="1" key="1">
    <citation type="journal article" date="2019" name="bioRxiv">
        <title>The Genome of the Zebra Mussel, Dreissena polymorpha: A Resource for Invasive Species Research.</title>
        <authorList>
            <person name="McCartney M.A."/>
            <person name="Auch B."/>
            <person name="Kono T."/>
            <person name="Mallez S."/>
            <person name="Zhang Y."/>
            <person name="Obille A."/>
            <person name="Becker A."/>
            <person name="Abrahante J.E."/>
            <person name="Garbe J."/>
            <person name="Badalamenti J.P."/>
            <person name="Herman A."/>
            <person name="Mangelson H."/>
            <person name="Liachko I."/>
            <person name="Sullivan S."/>
            <person name="Sone E.D."/>
            <person name="Koren S."/>
            <person name="Silverstein K.A.T."/>
            <person name="Beckman K.B."/>
            <person name="Gohl D.M."/>
        </authorList>
    </citation>
    <scope>NUCLEOTIDE SEQUENCE</scope>
    <source>
        <strain evidence="1">Duluth1</strain>
        <tissue evidence="1">Whole animal</tissue>
    </source>
</reference>
<name>A0A9D4JS75_DREPO</name>
<accession>A0A9D4JS75</accession>
<dbReference type="Proteomes" id="UP000828390">
    <property type="component" value="Unassembled WGS sequence"/>
</dbReference>
<evidence type="ECO:0000313" key="1">
    <source>
        <dbReference type="EMBL" id="KAH3822695.1"/>
    </source>
</evidence>
<organism evidence="1 2">
    <name type="scientific">Dreissena polymorpha</name>
    <name type="common">Zebra mussel</name>
    <name type="synonym">Mytilus polymorpha</name>
    <dbReference type="NCBI Taxonomy" id="45954"/>
    <lineage>
        <taxon>Eukaryota</taxon>
        <taxon>Metazoa</taxon>
        <taxon>Spiralia</taxon>
        <taxon>Lophotrochozoa</taxon>
        <taxon>Mollusca</taxon>
        <taxon>Bivalvia</taxon>
        <taxon>Autobranchia</taxon>
        <taxon>Heteroconchia</taxon>
        <taxon>Euheterodonta</taxon>
        <taxon>Imparidentia</taxon>
        <taxon>Neoheterodontei</taxon>
        <taxon>Myida</taxon>
        <taxon>Dreissenoidea</taxon>
        <taxon>Dreissenidae</taxon>
        <taxon>Dreissena</taxon>
    </lineage>
</organism>
<dbReference type="EMBL" id="JAIWYP010000005">
    <property type="protein sequence ID" value="KAH3822695.1"/>
    <property type="molecule type" value="Genomic_DNA"/>
</dbReference>